<evidence type="ECO:0000313" key="2">
    <source>
        <dbReference type="EMBL" id="MBZ4037436.1"/>
    </source>
</evidence>
<organism evidence="2 3">
    <name type="scientific">Flavobacterium potami</name>
    <dbReference type="NCBI Taxonomy" id="2872310"/>
    <lineage>
        <taxon>Bacteria</taxon>
        <taxon>Pseudomonadati</taxon>
        <taxon>Bacteroidota</taxon>
        <taxon>Flavobacteriia</taxon>
        <taxon>Flavobacteriales</taxon>
        <taxon>Flavobacteriaceae</taxon>
        <taxon>Flavobacterium</taxon>
    </lineage>
</organism>
<feature type="transmembrane region" description="Helical" evidence="1">
    <location>
        <begin position="241"/>
        <end position="263"/>
    </location>
</feature>
<keyword evidence="1" id="KW-0812">Transmembrane</keyword>
<dbReference type="EMBL" id="JAINUY010000009">
    <property type="protein sequence ID" value="MBZ4037436.1"/>
    <property type="molecule type" value="Genomic_DNA"/>
</dbReference>
<proteinExistence type="predicted"/>
<feature type="transmembrane region" description="Helical" evidence="1">
    <location>
        <begin position="698"/>
        <end position="716"/>
    </location>
</feature>
<comment type="caution">
    <text evidence="2">The sequence shown here is derived from an EMBL/GenBank/DDBJ whole genome shotgun (WGS) entry which is preliminary data.</text>
</comment>
<feature type="transmembrane region" description="Helical" evidence="1">
    <location>
        <begin position="275"/>
        <end position="298"/>
    </location>
</feature>
<dbReference type="RefSeq" id="WP_223710734.1">
    <property type="nucleotide sequence ID" value="NZ_JAINUY010000009.1"/>
</dbReference>
<keyword evidence="3" id="KW-1185">Reference proteome</keyword>
<protein>
    <submittedName>
        <fullName evidence="2">Uncharacterized protein</fullName>
    </submittedName>
</protein>
<keyword evidence="1" id="KW-0472">Membrane</keyword>
<name>A0A9X1HE20_9FLAO</name>
<feature type="transmembrane region" description="Helical" evidence="1">
    <location>
        <begin position="764"/>
        <end position="789"/>
    </location>
</feature>
<accession>A0A9X1HE20</accession>
<feature type="transmembrane region" description="Helical" evidence="1">
    <location>
        <begin position="1119"/>
        <end position="1138"/>
    </location>
</feature>
<reference evidence="2 3" key="1">
    <citation type="journal article" date="2023" name="Antonie Van Leeuwenhoek">
        <title>Flavobacterium potami sp. nov., a multi-metal resistance genes harbouring bacterium isolated from shallow river silt.</title>
        <authorList>
            <person name="Li S."/>
            <person name="Mao S."/>
            <person name="Mu W."/>
            <person name="Guo B."/>
            <person name="Li C."/>
            <person name="Zhu Q."/>
            <person name="Hou X."/>
            <person name="Zhao Y."/>
            <person name="Wei S."/>
            <person name="Liu H."/>
            <person name="Liu A."/>
        </authorList>
    </citation>
    <scope>NUCLEOTIDE SEQUENCE [LARGE SCALE GENOMIC DNA]</scope>
    <source>
        <strain evidence="2 3">17A</strain>
    </source>
</reference>
<feature type="transmembrane region" description="Helical" evidence="1">
    <location>
        <begin position="15"/>
        <end position="35"/>
    </location>
</feature>
<feature type="transmembrane region" description="Helical" evidence="1">
    <location>
        <begin position="668"/>
        <end position="686"/>
    </location>
</feature>
<dbReference type="AlphaFoldDB" id="A0A9X1HE20"/>
<feature type="transmembrane region" description="Helical" evidence="1">
    <location>
        <begin position="880"/>
        <end position="902"/>
    </location>
</feature>
<sequence>MENPSKSKSFKRHSSSIITVLFIALLVLVYLSYILPKNKAREDEKNVAILKGIEKQLLVYIDDQVKYISDNKFRTLDISKFKGADDIYIDNIKIDRYGFQSVKNGKIELSRTITISSSIKDRFKGFKKKDTVFPDVISIDLVKFLNKINSTTLFTSFYICPVESGKCRVDKSFISENISLSDQDSLVDNSRRSGPITFKKSSKRFYTNQIVIPQTDHNIFLAVGIDNSYFETNARQIDSPILILSLVSVIILILGINFIKPIISSQNERLSQLDLVGVVFSIGVLSAVLTVFALLALWNKTLKENNTKDLKILVNRIDSCFSKQINNTKKLRYTSAFEIELKKTEHKYAKIYFIKGSDSISLDGNSDSKSDGLLRNQKFAISKSYFDENSKELQNIDVFFRMDNKGLITKYLSATNPELRRKFDDRMYFKVLQPQNKYYPNINRKIKTYLTAVFSREQNKYQWIYADIDSLGMKNVDPDSIGIKGTAFREYFSKNIKLPPRTSYMIVDRSGDVLMHEDSKNSLFQNVLNDSPNNFELISTLSGVIPKTFEMVLQGKAYQVCAEKLDVAIDSPIYILGIRDLTHINRLSIYTFTNGFLISIFFGFFLLLLNYMYSIILYSSQISIFSNRHFWYLFPNKSRTSDYKKLFMVNCVSILLALLVSLNSSPSVAFVFCVLLGYNLAFLNVISLNTRILDFKYAVKSIIVFLILGISIPFLVFSFSTLWFAVFILFCMHLILIFYYKNFKTKKGENTEDESNKSVSRTSFISFLTARLVFQYTIFPLILISSLYVSEINEFARFYNTSIKETNDKRANNIQAYQSGFHTLKIPFFKVEGKDSVMQEADFDFLNRPALYEINNFTFFSALKDEYFLSSHAILQKENIRSIVMIFIFLFVFLPVISYQLINYYSNRFFFYDLMQVSWKEIFLSQKKILKKEDIYIQIMNISDIKSLIQDYRKKLALENNILPLEDQSDRDITINKFFKTDTNNEIPELVKRNFMINYYKRNFYEIYNEIWNSLPHETQYVLYDFAQDYFVNYKNKDTVISFMECGIIDIDKTTGRLKMMSASFRFFVLSHGKSKSFIEEFKNESKDGTYNRFKFPLFIIAISALLLLMYLNKDSYDQVAAMGGSIVTIIALITKFMDANKSM</sequence>
<evidence type="ECO:0000313" key="3">
    <source>
        <dbReference type="Proteomes" id="UP001139366"/>
    </source>
</evidence>
<evidence type="ECO:0000256" key="1">
    <source>
        <dbReference type="SAM" id="Phobius"/>
    </source>
</evidence>
<dbReference type="Proteomes" id="UP001139366">
    <property type="component" value="Unassembled WGS sequence"/>
</dbReference>
<feature type="transmembrane region" description="Helical" evidence="1">
    <location>
        <begin position="587"/>
        <end position="609"/>
    </location>
</feature>
<keyword evidence="1" id="KW-1133">Transmembrane helix</keyword>
<gene>
    <name evidence="2" type="ORF">K6T82_21930</name>
</gene>
<feature type="transmembrane region" description="Helical" evidence="1">
    <location>
        <begin position="1096"/>
        <end position="1113"/>
    </location>
</feature>
<feature type="transmembrane region" description="Helical" evidence="1">
    <location>
        <begin position="722"/>
        <end position="740"/>
    </location>
</feature>